<name>A0A9D2SMY7_9FIRM</name>
<comment type="caution">
    <text evidence="8">The sequence shown here is derived from an EMBL/GenBank/DDBJ whole genome shotgun (WGS) entry which is preliminary data.</text>
</comment>
<feature type="transmembrane region" description="Helical" evidence="6">
    <location>
        <begin position="353"/>
        <end position="374"/>
    </location>
</feature>
<keyword evidence="4 6" id="KW-1133">Transmembrane helix</keyword>
<comment type="subcellular location">
    <subcellularLocation>
        <location evidence="1">Cell membrane</location>
        <topology evidence="1">Multi-pass membrane protein</topology>
    </subcellularLocation>
</comment>
<gene>
    <name evidence="8" type="ORF">H9705_05335</name>
</gene>
<evidence type="ECO:0000256" key="5">
    <source>
        <dbReference type="ARBA" id="ARBA00023136"/>
    </source>
</evidence>
<dbReference type="PANTHER" id="PTHR30294">
    <property type="entry name" value="MEMBRANE COMPONENT OF ABC TRANSPORTER YHHJ-RELATED"/>
    <property type="match status" value="1"/>
</dbReference>
<feature type="transmembrane region" description="Helical" evidence="6">
    <location>
        <begin position="15"/>
        <end position="35"/>
    </location>
</feature>
<evidence type="ECO:0000313" key="8">
    <source>
        <dbReference type="EMBL" id="HJC15237.1"/>
    </source>
</evidence>
<protein>
    <submittedName>
        <fullName evidence="8">ABC transporter permease</fullName>
    </submittedName>
</protein>
<dbReference type="EMBL" id="DWWU01000021">
    <property type="protein sequence ID" value="HJC15237.1"/>
    <property type="molecule type" value="Genomic_DNA"/>
</dbReference>
<feature type="domain" description="ABC-2 type transporter transmembrane" evidence="7">
    <location>
        <begin position="18"/>
        <end position="370"/>
    </location>
</feature>
<organism evidence="8 9">
    <name type="scientific">Candidatus Fusicatenibacter intestinigallinarum</name>
    <dbReference type="NCBI Taxonomy" id="2838598"/>
    <lineage>
        <taxon>Bacteria</taxon>
        <taxon>Bacillati</taxon>
        <taxon>Bacillota</taxon>
        <taxon>Clostridia</taxon>
        <taxon>Lachnospirales</taxon>
        <taxon>Lachnospiraceae</taxon>
        <taxon>Fusicatenibacter</taxon>
    </lineage>
</organism>
<evidence type="ECO:0000256" key="2">
    <source>
        <dbReference type="ARBA" id="ARBA00022475"/>
    </source>
</evidence>
<dbReference type="AlphaFoldDB" id="A0A9D2SMY7"/>
<dbReference type="Gene3D" id="3.40.1710.10">
    <property type="entry name" value="abc type-2 transporter like domain"/>
    <property type="match status" value="1"/>
</dbReference>
<keyword evidence="5 6" id="KW-0472">Membrane</keyword>
<accession>A0A9D2SMY7</accession>
<feature type="transmembrane region" description="Helical" evidence="6">
    <location>
        <begin position="262"/>
        <end position="282"/>
    </location>
</feature>
<evidence type="ECO:0000259" key="7">
    <source>
        <dbReference type="Pfam" id="PF12698"/>
    </source>
</evidence>
<proteinExistence type="predicted"/>
<reference evidence="8" key="2">
    <citation type="submission" date="2021-04" db="EMBL/GenBank/DDBJ databases">
        <authorList>
            <person name="Gilroy R."/>
        </authorList>
    </citation>
    <scope>NUCLEOTIDE SEQUENCE</scope>
    <source>
        <strain evidence="8">CHK185-5351</strain>
    </source>
</reference>
<evidence type="ECO:0000256" key="1">
    <source>
        <dbReference type="ARBA" id="ARBA00004651"/>
    </source>
</evidence>
<dbReference type="PANTHER" id="PTHR30294:SF38">
    <property type="entry name" value="TRANSPORT PERMEASE PROTEIN"/>
    <property type="match status" value="1"/>
</dbReference>
<evidence type="ECO:0000256" key="4">
    <source>
        <dbReference type="ARBA" id="ARBA00022989"/>
    </source>
</evidence>
<keyword evidence="2" id="KW-1003">Cell membrane</keyword>
<dbReference type="GO" id="GO:0005886">
    <property type="term" value="C:plasma membrane"/>
    <property type="evidence" value="ECO:0007669"/>
    <property type="project" value="UniProtKB-SubCell"/>
</dbReference>
<dbReference type="Proteomes" id="UP000823849">
    <property type="component" value="Unassembled WGS sequence"/>
</dbReference>
<sequence length="383" mass="42536">MKVYKGYLIALKTNISTVILYCSIYLLVALSMVYLSSGEKSSGSYSQQRLSIGVADRDNSLWSETLLEYLKQYHDVTVMEDDMSALAEAVYSSEIVYAVLIPEDFLNACILGEETVGTLTESGSQWEYYVNGRIDSFVNTARVLLAGGYSSEEAAQHVLETAEVQPQVKLESTREDAAVYNVFRFMPYLYFSILCFTLGLIQKEYQNTDIRKRLLASSLTLKSQNIQSLLAFFTIGFFSWILCEGIGMITCASEFLDNPYQWLILLNGFTIMLAALSAAYFVGSMAKTDAAVNGMANVLSLGFCFLGGIFVPLELLTGAIRKIGQFFPTYWYAQNISILCFNDEMTASLKATVFQGLLIQILFSLACTSVALAIGKARRQEDS</sequence>
<evidence type="ECO:0000313" key="9">
    <source>
        <dbReference type="Proteomes" id="UP000823849"/>
    </source>
</evidence>
<evidence type="ECO:0000256" key="3">
    <source>
        <dbReference type="ARBA" id="ARBA00022692"/>
    </source>
</evidence>
<feature type="transmembrane region" description="Helical" evidence="6">
    <location>
        <begin position="294"/>
        <end position="313"/>
    </location>
</feature>
<dbReference type="Pfam" id="PF12698">
    <property type="entry name" value="ABC2_membrane_3"/>
    <property type="match status" value="1"/>
</dbReference>
<dbReference type="InterPro" id="IPR013525">
    <property type="entry name" value="ABC2_TM"/>
</dbReference>
<evidence type="ECO:0000256" key="6">
    <source>
        <dbReference type="SAM" id="Phobius"/>
    </source>
</evidence>
<dbReference type="GO" id="GO:0140359">
    <property type="term" value="F:ABC-type transporter activity"/>
    <property type="evidence" value="ECO:0007669"/>
    <property type="project" value="InterPro"/>
</dbReference>
<keyword evidence="3 6" id="KW-0812">Transmembrane</keyword>
<feature type="transmembrane region" description="Helical" evidence="6">
    <location>
        <begin position="229"/>
        <end position="250"/>
    </location>
</feature>
<dbReference type="InterPro" id="IPR051449">
    <property type="entry name" value="ABC-2_transporter_component"/>
</dbReference>
<reference evidence="8" key="1">
    <citation type="journal article" date="2021" name="PeerJ">
        <title>Extensive microbial diversity within the chicken gut microbiome revealed by metagenomics and culture.</title>
        <authorList>
            <person name="Gilroy R."/>
            <person name="Ravi A."/>
            <person name="Getino M."/>
            <person name="Pursley I."/>
            <person name="Horton D.L."/>
            <person name="Alikhan N.F."/>
            <person name="Baker D."/>
            <person name="Gharbi K."/>
            <person name="Hall N."/>
            <person name="Watson M."/>
            <person name="Adriaenssens E.M."/>
            <person name="Foster-Nyarko E."/>
            <person name="Jarju S."/>
            <person name="Secka A."/>
            <person name="Antonio M."/>
            <person name="Oren A."/>
            <person name="Chaudhuri R.R."/>
            <person name="La Ragione R."/>
            <person name="Hildebrand F."/>
            <person name="Pallen M.J."/>
        </authorList>
    </citation>
    <scope>NUCLEOTIDE SEQUENCE</scope>
    <source>
        <strain evidence="8">CHK185-5351</strain>
    </source>
</reference>